<feature type="region of interest" description="Disordered" evidence="1">
    <location>
        <begin position="121"/>
        <end position="152"/>
    </location>
</feature>
<dbReference type="Proteomes" id="UP000809789">
    <property type="component" value="Unassembled WGS sequence"/>
</dbReference>
<gene>
    <name evidence="2" type="ORF">KVT40_008086</name>
</gene>
<dbReference type="EMBL" id="JAESVG020000010">
    <property type="protein sequence ID" value="KAG8623110.1"/>
    <property type="molecule type" value="Genomic_DNA"/>
</dbReference>
<feature type="compositionally biased region" description="Low complexity" evidence="1">
    <location>
        <begin position="130"/>
        <end position="140"/>
    </location>
</feature>
<proteinExistence type="predicted"/>
<feature type="compositionally biased region" description="Polar residues" evidence="1">
    <location>
        <begin position="486"/>
        <end position="495"/>
    </location>
</feature>
<evidence type="ECO:0000313" key="3">
    <source>
        <dbReference type="Proteomes" id="UP000809789"/>
    </source>
</evidence>
<protein>
    <submittedName>
        <fullName evidence="2">Uncharacterized protein</fullName>
    </submittedName>
</protein>
<feature type="region of interest" description="Disordered" evidence="1">
    <location>
        <begin position="852"/>
        <end position="873"/>
    </location>
</feature>
<accession>A0A8K0KW98</accession>
<feature type="region of interest" description="Disordered" evidence="1">
    <location>
        <begin position="188"/>
        <end position="210"/>
    </location>
</feature>
<dbReference type="OrthoDB" id="2155935at2759"/>
<feature type="region of interest" description="Disordered" evidence="1">
    <location>
        <begin position="896"/>
        <end position="961"/>
    </location>
</feature>
<feature type="region of interest" description="Disordered" evidence="1">
    <location>
        <begin position="319"/>
        <end position="379"/>
    </location>
</feature>
<feature type="compositionally biased region" description="Polar residues" evidence="1">
    <location>
        <begin position="268"/>
        <end position="280"/>
    </location>
</feature>
<feature type="region of interest" description="Disordered" evidence="1">
    <location>
        <begin position="262"/>
        <end position="282"/>
    </location>
</feature>
<feature type="compositionally biased region" description="Basic and acidic residues" evidence="1">
    <location>
        <begin position="537"/>
        <end position="552"/>
    </location>
</feature>
<feature type="compositionally biased region" description="Polar residues" evidence="1">
    <location>
        <begin position="612"/>
        <end position="628"/>
    </location>
</feature>
<feature type="compositionally biased region" description="Polar residues" evidence="1">
    <location>
        <begin position="76"/>
        <end position="91"/>
    </location>
</feature>
<evidence type="ECO:0000313" key="2">
    <source>
        <dbReference type="EMBL" id="KAG8623110.1"/>
    </source>
</evidence>
<feature type="region of interest" description="Disordered" evidence="1">
    <location>
        <begin position="807"/>
        <end position="833"/>
    </location>
</feature>
<comment type="caution">
    <text evidence="2">The sequence shown here is derived from an EMBL/GenBank/DDBJ whole genome shotgun (WGS) entry which is preliminary data.</text>
</comment>
<feature type="region of interest" description="Disordered" evidence="1">
    <location>
        <begin position="436"/>
        <end position="587"/>
    </location>
</feature>
<feature type="compositionally biased region" description="Polar residues" evidence="1">
    <location>
        <begin position="350"/>
        <end position="361"/>
    </location>
</feature>
<evidence type="ECO:0000256" key="1">
    <source>
        <dbReference type="SAM" id="MobiDB-lite"/>
    </source>
</evidence>
<reference evidence="2" key="1">
    <citation type="submission" date="2021-07" db="EMBL/GenBank/DDBJ databases">
        <title>Elsinoe batatas strain:CRI-CJ2 Genome sequencing and assembly.</title>
        <authorList>
            <person name="Huang L."/>
        </authorList>
    </citation>
    <scope>NUCLEOTIDE SEQUENCE</scope>
    <source>
        <strain evidence="2">CRI-CJ2</strain>
    </source>
</reference>
<feature type="region of interest" description="Disordered" evidence="1">
    <location>
        <begin position="611"/>
        <end position="638"/>
    </location>
</feature>
<dbReference type="AlphaFoldDB" id="A0A8K0KW98"/>
<feature type="compositionally biased region" description="Polar residues" evidence="1">
    <location>
        <begin position="930"/>
        <end position="959"/>
    </location>
</feature>
<keyword evidence="3" id="KW-1185">Reference proteome</keyword>
<organism evidence="2 3">
    <name type="scientific">Elsinoe batatas</name>
    <dbReference type="NCBI Taxonomy" id="2601811"/>
    <lineage>
        <taxon>Eukaryota</taxon>
        <taxon>Fungi</taxon>
        <taxon>Dikarya</taxon>
        <taxon>Ascomycota</taxon>
        <taxon>Pezizomycotina</taxon>
        <taxon>Dothideomycetes</taxon>
        <taxon>Dothideomycetidae</taxon>
        <taxon>Myriangiales</taxon>
        <taxon>Elsinoaceae</taxon>
        <taxon>Elsinoe</taxon>
    </lineage>
</organism>
<sequence>MCRYQYHYYSQCHHSELLLFRLCDERGTLSKRQAQAPRPPSEGHDRTDNTPSGRRHPSPRSAMLNRPRAPDRSTSHRTYQQTHQYTASIDNVSLPHGKSVGIAPSSTNNQFAAQIPPAWSDLDASVGRTPQQPLSPQSQPERNRAQLSNGKSGYTMAAIPVWNTSSTMMWPAPSPQKSRYTAQPLAISSGITAPSPSSMDGDDDDDNSARDSFDLIKADIESLRQEVCLLKQRKQAMGISEPTSAADLQRLHELNDRIAFMQAKSEGQRSPNKLDTSNFPGLQDDQVDVVESQVQEQRNVRRPSYAKVVASTASGTNVDNKIMSSRKEHSAVAGKAVGSKQVKRPAAPSTAKTGSPKQQTRAHPPQYITATRPGDRQRRASLPESWMLASSPGVTLRKPLNKAPILVDSKREGITFPAPALPPAHTTKYASVNISPRKAGGYAGATLSSKKRATLADDRSPDRIPPPTISQRSSKKLSPSLKHATTKPTCPSAQQKTGTAGPPKPKKSAPEPVMSKGTALKPSTEDSPALHRQVSRMMKEQDERQHNHRWQDGSRAIFQSGHHGGTSMEVTRTPSPSRLPIASKKRTGLLHLNTSSMMGRAKQASLLDHLGGQQQPTQARHYPQSSRLDPSPTGASPELIHRHVFPEGQLRNGAEAHHTHQRLTSQEVQAVISPQGGSHDQPPQVLRDISNSSGHRLMALSNASIVPQQTWHIGPERTISQATMIRTSLRGDAPTFVPTAAPANLELAQNENVHTTLSPAPPTYESHGFSAHDITRYWPDLEWIRLTTEEQDLIVNERRLFRERRIATSGQEPDSRAPQAGAWSPVPQPQVKMDPQGNVISKKSHYGARRAVRQVPRHLGRAPLPTSDGSVPGGWTIGSAQPGWWYGWHGGDGKEIAFTGSRPAAEKDPRSPVNFRNAQGNEQPPAYSSVAGSGFSTTQHSQTGPESSPAHSSNDSQGLGLTGDYSPCGNYDISSAVEHIGVPGSVVGLCHGCYPGSHVPQH</sequence>
<name>A0A8K0KW98_9PEZI</name>
<feature type="region of interest" description="Disordered" evidence="1">
    <location>
        <begin position="30"/>
        <end position="108"/>
    </location>
</feature>